<evidence type="ECO:0000313" key="4">
    <source>
        <dbReference type="EMBL" id="CAG5081542.1"/>
    </source>
</evidence>
<feature type="signal peptide" evidence="2">
    <location>
        <begin position="1"/>
        <end position="22"/>
    </location>
</feature>
<dbReference type="Proteomes" id="UP001158576">
    <property type="component" value="Chromosome PAR"/>
</dbReference>
<evidence type="ECO:0000259" key="3">
    <source>
        <dbReference type="PROSITE" id="PS50998"/>
    </source>
</evidence>
<reference evidence="4 5" key="1">
    <citation type="submission" date="2021-04" db="EMBL/GenBank/DDBJ databases">
        <authorList>
            <person name="Bliznina A."/>
        </authorList>
    </citation>
    <scope>NUCLEOTIDE SEQUENCE [LARGE SCALE GENOMIC DNA]</scope>
</reference>
<evidence type="ECO:0000256" key="1">
    <source>
        <dbReference type="ARBA" id="ARBA00023157"/>
    </source>
</evidence>
<organism evidence="4 5">
    <name type="scientific">Oikopleura dioica</name>
    <name type="common">Tunicate</name>
    <dbReference type="NCBI Taxonomy" id="34765"/>
    <lineage>
        <taxon>Eukaryota</taxon>
        <taxon>Metazoa</taxon>
        <taxon>Chordata</taxon>
        <taxon>Tunicata</taxon>
        <taxon>Appendicularia</taxon>
        <taxon>Copelata</taxon>
        <taxon>Oikopleuridae</taxon>
        <taxon>Oikopleura</taxon>
    </lineage>
</organism>
<feature type="chain" id="PRO_5046137427" evidence="2">
    <location>
        <begin position="23"/>
        <end position="155"/>
    </location>
</feature>
<dbReference type="SMART" id="SM00069">
    <property type="entry name" value="GLA"/>
    <property type="match status" value="1"/>
</dbReference>
<feature type="domain" description="Gla" evidence="3">
    <location>
        <begin position="34"/>
        <end position="83"/>
    </location>
</feature>
<dbReference type="PROSITE" id="PS50998">
    <property type="entry name" value="GLA_2"/>
    <property type="match status" value="1"/>
</dbReference>
<dbReference type="InterPro" id="IPR000294">
    <property type="entry name" value="GLA_domain"/>
</dbReference>
<keyword evidence="5" id="KW-1185">Reference proteome</keyword>
<protein>
    <submittedName>
        <fullName evidence="4">Oidioi.mRNA.OKI2018_I69.PAR.g9904.t1.cds</fullName>
    </submittedName>
</protein>
<dbReference type="EMBL" id="OU015568">
    <property type="protein sequence ID" value="CAG5081542.1"/>
    <property type="molecule type" value="Genomic_DNA"/>
</dbReference>
<proteinExistence type="predicted"/>
<evidence type="ECO:0000256" key="2">
    <source>
        <dbReference type="SAM" id="SignalP"/>
    </source>
</evidence>
<name>A0ABN7RQU0_OIKDI</name>
<dbReference type="InterPro" id="IPR017857">
    <property type="entry name" value="Coagulation_fac-like_Gla_dom"/>
</dbReference>
<dbReference type="PRINTS" id="PR00001">
    <property type="entry name" value="GLABLOOD"/>
</dbReference>
<keyword evidence="1" id="KW-1015">Disulfide bond</keyword>
<keyword evidence="2" id="KW-0732">Signal</keyword>
<dbReference type="Gene3D" id="4.10.740.10">
    <property type="entry name" value="Coagulation Factor IX"/>
    <property type="match status" value="1"/>
</dbReference>
<dbReference type="InterPro" id="IPR035972">
    <property type="entry name" value="GLA-like_dom_SF"/>
</dbReference>
<dbReference type="SUPFAM" id="SSF57630">
    <property type="entry name" value="GLA-domain"/>
    <property type="match status" value="1"/>
</dbReference>
<accession>A0ABN7RQU0</accession>
<evidence type="ECO:0000313" key="5">
    <source>
        <dbReference type="Proteomes" id="UP001158576"/>
    </source>
</evidence>
<gene>
    <name evidence="4" type="ORF">OKIOD_LOCUS1462</name>
</gene>
<dbReference type="Pfam" id="PF00594">
    <property type="entry name" value="Gla"/>
    <property type="match status" value="1"/>
</dbReference>
<sequence>MRSVLLLLFAIAASVIIPKDEALAFLWKRNRRASGAWSLEELWGGNLERECIEETCNFDEFVEIFSDEGHTVLSRECQDILNGNRYDTVPSDCLSGLIGRSMKSGGSDSGPDLEEFYQRFQTGVVNMYQEAKEGVQSVDWKGIYESVAKIFDPDQ</sequence>